<organism evidence="1 2">
    <name type="scientific">Acinetobacter proteolyticus</name>
    <dbReference type="NCBI Taxonomy" id="1776741"/>
    <lineage>
        <taxon>Bacteria</taxon>
        <taxon>Pseudomonadati</taxon>
        <taxon>Pseudomonadota</taxon>
        <taxon>Gammaproteobacteria</taxon>
        <taxon>Moraxellales</taxon>
        <taxon>Moraxellaceae</taxon>
        <taxon>Acinetobacter</taxon>
    </lineage>
</organism>
<dbReference type="Proteomes" id="UP000430404">
    <property type="component" value="Unassembled WGS sequence"/>
</dbReference>
<dbReference type="AlphaFoldDB" id="A0A653KAS2"/>
<reference evidence="1 2" key="1">
    <citation type="submission" date="2019-10" db="EMBL/GenBank/DDBJ databases">
        <authorList>
            <person name="Karimi E."/>
        </authorList>
    </citation>
    <scope>NUCLEOTIDE SEQUENCE [LARGE SCALE GENOMIC DNA]</scope>
    <source>
        <strain evidence="1">Acinetobacter sp. 8BE</strain>
    </source>
</reference>
<evidence type="ECO:0000313" key="2">
    <source>
        <dbReference type="Proteomes" id="UP000430404"/>
    </source>
</evidence>
<protein>
    <submittedName>
        <fullName evidence="1">Uncharacterized protein</fullName>
    </submittedName>
</protein>
<sequence length="50" mass="5603">MINFQHALTQLEKELKGSRDVSGGLGQAANQNYTERLCHVWLWAMVTSGL</sequence>
<dbReference type="EMBL" id="CABWKZ010000045">
    <property type="protein sequence ID" value="VXA57876.1"/>
    <property type="molecule type" value="Genomic_DNA"/>
</dbReference>
<gene>
    <name evidence="1" type="ORF">ACI8B_50361</name>
</gene>
<name>A0A653KAS2_9GAMM</name>
<proteinExistence type="predicted"/>
<evidence type="ECO:0000313" key="1">
    <source>
        <dbReference type="EMBL" id="VXA57876.1"/>
    </source>
</evidence>
<accession>A0A653KAS2</accession>